<dbReference type="GO" id="GO:0016491">
    <property type="term" value="F:oxidoreductase activity"/>
    <property type="evidence" value="ECO:0007669"/>
    <property type="project" value="InterPro"/>
</dbReference>
<name>A0A3A4R6N0_9BACT</name>
<accession>A0A3A4R6N0</accession>
<comment type="caution">
    <text evidence="2">The sequence shown here is derived from an EMBL/GenBank/DDBJ whole genome shotgun (WGS) entry which is preliminary data.</text>
</comment>
<feature type="domain" description="Thioredoxin" evidence="1">
    <location>
        <begin position="16"/>
        <end position="170"/>
    </location>
</feature>
<dbReference type="InterPro" id="IPR000866">
    <property type="entry name" value="AhpC/TSA"/>
</dbReference>
<gene>
    <name evidence="2" type="ORF">C4541_03685</name>
</gene>
<proteinExistence type="predicted"/>
<dbReference type="InterPro" id="IPR036249">
    <property type="entry name" value="Thioredoxin-like_sf"/>
</dbReference>
<organism evidence="2 3">
    <name type="scientific">Candidatus Auribacter fodinae</name>
    <dbReference type="NCBI Taxonomy" id="2093366"/>
    <lineage>
        <taxon>Bacteria</taxon>
        <taxon>Pseudomonadati</taxon>
        <taxon>Candidatus Auribacterota</taxon>
        <taxon>Candidatus Auribacteria</taxon>
        <taxon>Candidatus Auribacterales</taxon>
        <taxon>Candidatus Auribacteraceae</taxon>
        <taxon>Candidatus Auribacter</taxon>
    </lineage>
</organism>
<dbReference type="Gene3D" id="3.40.30.10">
    <property type="entry name" value="Glutaredoxin"/>
    <property type="match status" value="1"/>
</dbReference>
<dbReference type="GO" id="GO:0016209">
    <property type="term" value="F:antioxidant activity"/>
    <property type="evidence" value="ECO:0007669"/>
    <property type="project" value="InterPro"/>
</dbReference>
<sequence length="189" mass="21100">MIIIASGFSAVKSQRVPLGSALPEFSLPGVDGKTYSKDSFADAKALVVVITCNHCPYAKASWPVLIGLQDEFKDKGVQFVGINPNDAEMFPEDNFDNMVTYSKELEINFPYLRDESQETARALEAVCTPDVYVYAADRTLYYHGRINDNWQKPDQVQEHSLKNALNSLLNGEPAPEDQEPSFGCSIKWK</sequence>
<dbReference type="InterPro" id="IPR047262">
    <property type="entry name" value="PRX-like1"/>
</dbReference>
<dbReference type="PROSITE" id="PS51352">
    <property type="entry name" value="THIOREDOXIN_2"/>
    <property type="match status" value="1"/>
</dbReference>
<dbReference type="Proteomes" id="UP000266426">
    <property type="component" value="Unassembled WGS sequence"/>
</dbReference>
<evidence type="ECO:0000313" key="3">
    <source>
        <dbReference type="Proteomes" id="UP000266426"/>
    </source>
</evidence>
<reference evidence="2 3" key="1">
    <citation type="journal article" date="2017" name="ISME J.">
        <title>Energy and carbon metabolisms in a deep terrestrial subsurface fluid microbial community.</title>
        <authorList>
            <person name="Momper L."/>
            <person name="Jungbluth S.P."/>
            <person name="Lee M.D."/>
            <person name="Amend J.P."/>
        </authorList>
    </citation>
    <scope>NUCLEOTIDE SEQUENCE [LARGE SCALE GENOMIC DNA]</scope>
    <source>
        <strain evidence="2">SURF_26</strain>
    </source>
</reference>
<dbReference type="Pfam" id="PF00578">
    <property type="entry name" value="AhpC-TSA"/>
    <property type="match status" value="1"/>
</dbReference>
<protein>
    <submittedName>
        <fullName evidence="2">Thioredoxin family protein</fullName>
    </submittedName>
</protein>
<dbReference type="SUPFAM" id="SSF52833">
    <property type="entry name" value="Thioredoxin-like"/>
    <property type="match status" value="1"/>
</dbReference>
<dbReference type="InterPro" id="IPR013766">
    <property type="entry name" value="Thioredoxin_domain"/>
</dbReference>
<dbReference type="PANTHER" id="PTHR43640:SF1">
    <property type="entry name" value="THIOREDOXIN-DEPENDENT PEROXIREDOXIN"/>
    <property type="match status" value="1"/>
</dbReference>
<evidence type="ECO:0000313" key="2">
    <source>
        <dbReference type="EMBL" id="RJP60622.1"/>
    </source>
</evidence>
<dbReference type="PANTHER" id="PTHR43640">
    <property type="entry name" value="OS07G0260300 PROTEIN"/>
    <property type="match status" value="1"/>
</dbReference>
<dbReference type="CDD" id="cd02969">
    <property type="entry name" value="PRX_like1"/>
    <property type="match status" value="1"/>
</dbReference>
<dbReference type="AlphaFoldDB" id="A0A3A4R6N0"/>
<dbReference type="EMBL" id="QZJZ01000025">
    <property type="protein sequence ID" value="RJP60622.1"/>
    <property type="molecule type" value="Genomic_DNA"/>
</dbReference>
<evidence type="ECO:0000259" key="1">
    <source>
        <dbReference type="PROSITE" id="PS51352"/>
    </source>
</evidence>